<dbReference type="Gene3D" id="2.30.30.40">
    <property type="entry name" value="SH3 Domains"/>
    <property type="match status" value="1"/>
</dbReference>
<dbReference type="EMBL" id="BPMK01000014">
    <property type="protein sequence ID" value="GIZ53085.1"/>
    <property type="molecule type" value="Genomic_DNA"/>
</dbReference>
<name>A0ABQ4Q7B3_9BURK</name>
<dbReference type="Pfam" id="PF01584">
    <property type="entry name" value="CheW"/>
    <property type="match status" value="1"/>
</dbReference>
<evidence type="ECO:0000313" key="3">
    <source>
        <dbReference type="Proteomes" id="UP000887222"/>
    </source>
</evidence>
<proteinExistence type="predicted"/>
<dbReference type="SMART" id="SM00260">
    <property type="entry name" value="CheW"/>
    <property type="match status" value="1"/>
</dbReference>
<dbReference type="InterPro" id="IPR036061">
    <property type="entry name" value="CheW-like_dom_sf"/>
</dbReference>
<protein>
    <recommendedName>
        <fullName evidence="1">CheW-like domain-containing protein</fullName>
    </recommendedName>
</protein>
<dbReference type="SUPFAM" id="SSF50341">
    <property type="entry name" value="CheW-like"/>
    <property type="match status" value="1"/>
</dbReference>
<feature type="domain" description="CheW-like" evidence="1">
    <location>
        <begin position="690"/>
        <end position="837"/>
    </location>
</feature>
<sequence>MNDADPLPIDTFLPYMRDVVRCEQSLRELNTMWRMIEASAKMNCPVEARSILPTMAATRAGFNRLEQELVTSLVREKVGNVLDEIGTKAQYVIDIVVRNLYERTADVGFLATDRELCAFVAGLQDDADAIRLRLRAYRSKYTVYDEIILLDTRGNVLVQIDEASPLEGSTDPLIAETLASDGYVETFRATDLRPLKKQALVYSRRMLHPDTGAPVGVLCLCFHFEEEMAGIFRAHRDAEERSNMLLLDGDNRVIASADELWIPVGATVPVNRNQSARLMVYGGREYLVRTYPAAGYQGYMGPPGWQGQVMIPVDVAFHGSATSALSTLDAGIADGLLSHARSFCPPLFEIMTAADTIRRVVWNGQVMTAGQRGELMKLKTILDQISETGMRSDELFSQSIRDLYETVLASSLRDSEFVSHLLVDLLDRNLYERSDDCRWWALTPELRHALAAGEVGDEAASRLTAILDYINRLYTVYTRIFVYDAEGRIVASTNGQEGGIPVAGTRIDDDTLSAVRALRSEQDYHVSPFRASPLYGGRPTYIYHAAIRAPGDDASVVGGIGIVFDSGPEFAAMLRGALADKPGMIGFFIDRGGRVIASTDPGRPAGSRLDIDPALLALPNGSSESRIVLHDGHYAIMGCTVSSGYREFKVSDGYRDDVIAVVFDLFGEVREHGVARREDALLQSGVNTGGIEYATFFVDGMLFAVPAASVVEALPASEVSTVSMGGRSERIGVIGLQRESGSRDFVWVFDLHHMMRGSPARIDGGSQVIVMRHDGHEIGVLVDDLHAVPEFQPEQIAPTPFASNADGLLVKQVIQANHGHTLVQALDVAQLFACLRDPTLPTVLNLTEVKRLTGDRYDPIPMEKAA</sequence>
<dbReference type="PROSITE" id="PS50851">
    <property type="entry name" value="CHEW"/>
    <property type="match status" value="1"/>
</dbReference>
<organism evidence="2 3">
    <name type="scientific">Noviherbaspirillum aridicola</name>
    <dbReference type="NCBI Taxonomy" id="2849687"/>
    <lineage>
        <taxon>Bacteria</taxon>
        <taxon>Pseudomonadati</taxon>
        <taxon>Pseudomonadota</taxon>
        <taxon>Betaproteobacteria</taxon>
        <taxon>Burkholderiales</taxon>
        <taxon>Oxalobacteraceae</taxon>
        <taxon>Noviherbaspirillum</taxon>
    </lineage>
</organism>
<comment type="caution">
    <text evidence="2">The sequence shown here is derived from an EMBL/GenBank/DDBJ whole genome shotgun (WGS) entry which is preliminary data.</text>
</comment>
<dbReference type="Proteomes" id="UP000887222">
    <property type="component" value="Unassembled WGS sequence"/>
</dbReference>
<accession>A0ABQ4Q7B3</accession>
<keyword evidence="3" id="KW-1185">Reference proteome</keyword>
<evidence type="ECO:0000313" key="2">
    <source>
        <dbReference type="EMBL" id="GIZ53085.1"/>
    </source>
</evidence>
<dbReference type="Gene3D" id="2.40.50.180">
    <property type="entry name" value="CheA-289, Domain 4"/>
    <property type="match status" value="1"/>
</dbReference>
<dbReference type="RefSeq" id="WP_220809508.1">
    <property type="nucleotide sequence ID" value="NZ_BPMK01000014.1"/>
</dbReference>
<reference evidence="2 3" key="1">
    <citation type="journal article" date="2022" name="Int. J. Syst. Evol. Microbiol.">
        <title>Noviherbaspirillum aridicola sp. nov., isolated from an arid soil in Pakistan.</title>
        <authorList>
            <person name="Khan I.U."/>
            <person name="Saqib M."/>
            <person name="Amin A."/>
            <person name="Hussain F."/>
            <person name="Li L."/>
            <person name="Liu Y.H."/>
            <person name="Fang B.Z."/>
            <person name="Ahmed I."/>
            <person name="Li W.J."/>
        </authorList>
    </citation>
    <scope>NUCLEOTIDE SEQUENCE [LARGE SCALE GENOMIC DNA]</scope>
    <source>
        <strain evidence="2 3">NCCP-691</strain>
    </source>
</reference>
<evidence type="ECO:0000259" key="1">
    <source>
        <dbReference type="PROSITE" id="PS50851"/>
    </source>
</evidence>
<gene>
    <name evidence="2" type="ORF">NCCP691_30990</name>
</gene>
<dbReference type="InterPro" id="IPR002545">
    <property type="entry name" value="CheW-lke_dom"/>
</dbReference>